<evidence type="ECO:0000256" key="2">
    <source>
        <dbReference type="ARBA" id="ARBA00022692"/>
    </source>
</evidence>
<dbReference type="GeneID" id="132709794"/>
<dbReference type="Pfam" id="PF01094">
    <property type="entry name" value="ANF_receptor"/>
    <property type="match status" value="1"/>
</dbReference>
<reference evidence="7" key="1">
    <citation type="submission" date="2025-08" db="UniProtKB">
        <authorList>
            <consortium name="RefSeq"/>
        </authorList>
    </citation>
    <scope>IDENTIFICATION</scope>
    <source>
        <tissue evidence="7">Blood</tissue>
    </source>
</reference>
<dbReference type="InterPro" id="IPR028082">
    <property type="entry name" value="Peripla_BP_I"/>
</dbReference>
<dbReference type="Gene3D" id="3.40.50.2300">
    <property type="match status" value="2"/>
</dbReference>
<evidence type="ECO:0000313" key="6">
    <source>
        <dbReference type="Proteomes" id="UP001652622"/>
    </source>
</evidence>
<dbReference type="Proteomes" id="UP001652622">
    <property type="component" value="Unplaced"/>
</dbReference>
<keyword evidence="3" id="KW-1133">Transmembrane helix</keyword>
<dbReference type="InterPro" id="IPR000068">
    <property type="entry name" value="GPCR_3_Ca_sens_rcpt-rel"/>
</dbReference>
<organism evidence="6 7">
    <name type="scientific">Pantherophis guttatus</name>
    <name type="common">Corn snake</name>
    <name type="synonym">Elaphe guttata</name>
    <dbReference type="NCBI Taxonomy" id="94885"/>
    <lineage>
        <taxon>Eukaryota</taxon>
        <taxon>Metazoa</taxon>
        <taxon>Chordata</taxon>
        <taxon>Craniata</taxon>
        <taxon>Vertebrata</taxon>
        <taxon>Euteleostomi</taxon>
        <taxon>Lepidosauria</taxon>
        <taxon>Squamata</taxon>
        <taxon>Bifurcata</taxon>
        <taxon>Unidentata</taxon>
        <taxon>Episquamata</taxon>
        <taxon>Toxicofera</taxon>
        <taxon>Serpentes</taxon>
        <taxon>Colubroidea</taxon>
        <taxon>Colubridae</taxon>
        <taxon>Colubrinae</taxon>
        <taxon>Pantherophis</taxon>
    </lineage>
</organism>
<evidence type="ECO:0000256" key="3">
    <source>
        <dbReference type="ARBA" id="ARBA00022989"/>
    </source>
</evidence>
<protein>
    <submittedName>
        <fullName evidence="7">Extracellular calcium-sensing receptor-like</fullName>
    </submittedName>
</protein>
<dbReference type="InterPro" id="IPR001828">
    <property type="entry name" value="ANF_lig-bd_rcpt"/>
</dbReference>
<name>A0ABM3YWQ9_PANGU</name>
<evidence type="ECO:0000256" key="4">
    <source>
        <dbReference type="ARBA" id="ARBA00023136"/>
    </source>
</evidence>
<accession>A0ABM3YWQ9</accession>
<feature type="domain" description="Receptor ligand binding region" evidence="5">
    <location>
        <begin position="5"/>
        <end position="81"/>
    </location>
</feature>
<gene>
    <name evidence="7" type="primary">LOC132709794</name>
</gene>
<dbReference type="PANTHER" id="PTHR24061">
    <property type="entry name" value="CALCIUM-SENSING RECEPTOR-RELATED"/>
    <property type="match status" value="1"/>
</dbReference>
<dbReference type="SUPFAM" id="SSF53822">
    <property type="entry name" value="Periplasmic binding protein-like I"/>
    <property type="match status" value="1"/>
</dbReference>
<sequence>MTGESYNIYNAVYAVAHALHAMHGSGMRPAMMRLGKRISNVQSWKILPYLRKVQFNNSAGEEISFSENGLGSARYDLINWVLCPNRSFVPVKVGEIDPGSPSRKDFTIASNAITWASKVSWKETV</sequence>
<keyword evidence="6" id="KW-1185">Reference proteome</keyword>
<evidence type="ECO:0000313" key="7">
    <source>
        <dbReference type="RefSeq" id="XP_060540558.1"/>
    </source>
</evidence>
<dbReference type="RefSeq" id="XP_060540558.1">
    <property type="nucleotide sequence ID" value="XM_060684575.1"/>
</dbReference>
<keyword evidence="2" id="KW-0812">Transmembrane</keyword>
<evidence type="ECO:0000256" key="1">
    <source>
        <dbReference type="ARBA" id="ARBA00004370"/>
    </source>
</evidence>
<keyword evidence="4" id="KW-0472">Membrane</keyword>
<dbReference type="PANTHER" id="PTHR24061:SF599">
    <property type="entry name" value="G-PROTEIN COUPLED RECEPTORS FAMILY 3 PROFILE DOMAIN-CONTAINING PROTEIN"/>
    <property type="match status" value="1"/>
</dbReference>
<evidence type="ECO:0000259" key="5">
    <source>
        <dbReference type="Pfam" id="PF01094"/>
    </source>
</evidence>
<proteinExistence type="predicted"/>
<comment type="subcellular location">
    <subcellularLocation>
        <location evidence="1">Membrane</location>
    </subcellularLocation>
</comment>